<dbReference type="Proteomes" id="UP000701801">
    <property type="component" value="Unassembled WGS sequence"/>
</dbReference>
<evidence type="ECO:0000313" key="3">
    <source>
        <dbReference type="Proteomes" id="UP000701801"/>
    </source>
</evidence>
<accession>A0A9N9LED5</accession>
<keyword evidence="3" id="KW-1185">Reference proteome</keyword>
<sequence>MTDKHQRYKGRDMSDYATFLGETMDTDDEASAAFGADVEACGDATPISSSSVWADQPSSSILNAAGMQGNPGVARHDFDTVVYARSSPSSKLIKPEFVTTQELIAARSRNEFGEMSQGEPRPIKMEPQDEVFLYDIPVDNDHENDDGALLPDAQNYRSADSAMSDLVSFGELDLATAGMEKRKFSEENPGIPKGQKPTNSEDPRASDETRDPDVTLSMPNAADVASRLKESEILASPQTRRLKRLRTTDPASSEADVASRKKSMSESSCSESDVAPRKKKKTSKKAGSGDFDRDPDSGIDDKEIPDIEVVYDEYWTEQDEQTLRDDFQDPDESVCNDGMFSLIRKTGARFGMMSFDLVPEGGIPQTASSQFFLKYCLAFARYNRLGKEHLKPSTDDLDLDENSLVAKFKKNVRQITGDREVDAGYLKAFKKTLNLVSQRPTHFKMAKVLKGLKVAIPRHKGANAEAITKGDLDRICKAWDDYATKSRDSSLQLMQDIPDIALARGPSKKGQNKHQAIAREKHIQWLLNRERISRRATNESTR</sequence>
<proteinExistence type="predicted"/>
<feature type="compositionally biased region" description="Basic and acidic residues" evidence="1">
    <location>
        <begin position="199"/>
        <end position="213"/>
    </location>
</feature>
<dbReference type="OrthoDB" id="10396701at2759"/>
<dbReference type="EMBL" id="CAJVRM010000004">
    <property type="protein sequence ID" value="CAG8970976.1"/>
    <property type="molecule type" value="Genomic_DNA"/>
</dbReference>
<feature type="region of interest" description="Disordered" evidence="1">
    <location>
        <begin position="181"/>
        <end position="303"/>
    </location>
</feature>
<gene>
    <name evidence="2" type="ORF">HYALB_00007644</name>
</gene>
<reference evidence="2" key="1">
    <citation type="submission" date="2021-07" db="EMBL/GenBank/DDBJ databases">
        <authorList>
            <person name="Durling M."/>
        </authorList>
    </citation>
    <scope>NUCLEOTIDE SEQUENCE</scope>
</reference>
<comment type="caution">
    <text evidence="2">The sequence shown here is derived from an EMBL/GenBank/DDBJ whole genome shotgun (WGS) entry which is preliminary data.</text>
</comment>
<organism evidence="2 3">
    <name type="scientific">Hymenoscyphus albidus</name>
    <dbReference type="NCBI Taxonomy" id="595503"/>
    <lineage>
        <taxon>Eukaryota</taxon>
        <taxon>Fungi</taxon>
        <taxon>Dikarya</taxon>
        <taxon>Ascomycota</taxon>
        <taxon>Pezizomycotina</taxon>
        <taxon>Leotiomycetes</taxon>
        <taxon>Helotiales</taxon>
        <taxon>Helotiaceae</taxon>
        <taxon>Hymenoscyphus</taxon>
    </lineage>
</organism>
<feature type="compositionally biased region" description="Basic and acidic residues" evidence="1">
    <location>
        <begin position="290"/>
        <end position="303"/>
    </location>
</feature>
<evidence type="ECO:0000256" key="1">
    <source>
        <dbReference type="SAM" id="MobiDB-lite"/>
    </source>
</evidence>
<name>A0A9N9LED5_9HELO</name>
<dbReference type="AlphaFoldDB" id="A0A9N9LED5"/>
<evidence type="ECO:0000313" key="2">
    <source>
        <dbReference type="EMBL" id="CAG8970976.1"/>
    </source>
</evidence>
<protein>
    <submittedName>
        <fullName evidence="2">Uncharacterized protein</fullName>
    </submittedName>
</protein>